<proteinExistence type="predicted"/>
<keyword evidence="1" id="KW-0812">Transmembrane</keyword>
<name>A0A066VY89_TILAU</name>
<dbReference type="STRING" id="1037660.A0A066VY89"/>
<accession>A0A066VY89</accession>
<comment type="caution">
    <text evidence="3">The sequence shown here is derived from an EMBL/GenBank/DDBJ whole genome shotgun (WGS) entry which is preliminary data.</text>
</comment>
<evidence type="ECO:0000313" key="4">
    <source>
        <dbReference type="Proteomes" id="UP000027361"/>
    </source>
</evidence>
<feature type="transmembrane region" description="Helical" evidence="1">
    <location>
        <begin position="18"/>
        <end position="39"/>
    </location>
</feature>
<feature type="transmembrane region" description="Helical" evidence="1">
    <location>
        <begin position="112"/>
        <end position="135"/>
    </location>
</feature>
<dbReference type="InterPro" id="IPR056121">
    <property type="entry name" value="DUF7704"/>
</dbReference>
<sequence>MSASPSKMTSVTPLPRHWYLFFGVIEPISVFAGCIYAIFFQEKFYLEQVPEAFAPPPYTRSIFGTPSVKLDAAVRMVLAQLGSCYFLIMLNSALVFYALRRFVKDPVALENILYYLVFVLGAADWSHIGLTLYILPSPTPRLSNRAPNGMDKLALLLKPSSWNSLLFGNVMVPFILVCFRAAWWTGVGRDSGATLRTKSKTK</sequence>
<reference evidence="3 4" key="1">
    <citation type="submission" date="2014-05" db="EMBL/GenBank/DDBJ databases">
        <title>Draft genome sequence of a rare smut relative, Tilletiaria anomala UBC 951.</title>
        <authorList>
            <consortium name="DOE Joint Genome Institute"/>
            <person name="Toome M."/>
            <person name="Kuo A."/>
            <person name="Henrissat B."/>
            <person name="Lipzen A."/>
            <person name="Tritt A."/>
            <person name="Yoshinaga Y."/>
            <person name="Zane M."/>
            <person name="Barry K."/>
            <person name="Grigoriev I.V."/>
            <person name="Spatafora J.W."/>
            <person name="Aimea M.C."/>
        </authorList>
    </citation>
    <scope>NUCLEOTIDE SEQUENCE [LARGE SCALE GENOMIC DNA]</scope>
    <source>
        <strain evidence="3 4">UBC 951</strain>
    </source>
</reference>
<keyword evidence="4" id="KW-1185">Reference proteome</keyword>
<evidence type="ECO:0000313" key="3">
    <source>
        <dbReference type="EMBL" id="KDN45253.1"/>
    </source>
</evidence>
<evidence type="ECO:0000256" key="1">
    <source>
        <dbReference type="SAM" id="Phobius"/>
    </source>
</evidence>
<dbReference type="HOGENOM" id="CLU_1355498_0_0_1"/>
<dbReference type="RefSeq" id="XP_013243110.1">
    <property type="nucleotide sequence ID" value="XM_013387656.1"/>
</dbReference>
<dbReference type="AlphaFoldDB" id="A0A066VY89"/>
<protein>
    <recommendedName>
        <fullName evidence="2">DUF7704 domain-containing protein</fullName>
    </recommendedName>
</protein>
<keyword evidence="1" id="KW-0472">Membrane</keyword>
<organism evidence="3 4">
    <name type="scientific">Tilletiaria anomala (strain ATCC 24038 / CBS 436.72 / UBC 951)</name>
    <dbReference type="NCBI Taxonomy" id="1037660"/>
    <lineage>
        <taxon>Eukaryota</taxon>
        <taxon>Fungi</taxon>
        <taxon>Dikarya</taxon>
        <taxon>Basidiomycota</taxon>
        <taxon>Ustilaginomycotina</taxon>
        <taxon>Exobasidiomycetes</taxon>
        <taxon>Georgefischeriales</taxon>
        <taxon>Tilletiariaceae</taxon>
        <taxon>Tilletiaria</taxon>
    </lineage>
</organism>
<dbReference type="EMBL" id="JMSN01000044">
    <property type="protein sequence ID" value="KDN45253.1"/>
    <property type="molecule type" value="Genomic_DNA"/>
</dbReference>
<dbReference type="Pfam" id="PF24803">
    <property type="entry name" value="DUF7704"/>
    <property type="match status" value="1"/>
</dbReference>
<feature type="domain" description="DUF7704" evidence="2">
    <location>
        <begin position="13"/>
        <end position="135"/>
    </location>
</feature>
<feature type="transmembrane region" description="Helical" evidence="1">
    <location>
        <begin position="77"/>
        <end position="100"/>
    </location>
</feature>
<feature type="transmembrane region" description="Helical" evidence="1">
    <location>
        <begin position="162"/>
        <end position="183"/>
    </location>
</feature>
<dbReference type="PANTHER" id="PTHR37019">
    <property type="entry name" value="CHROMOSOME 1, WHOLE GENOME SHOTGUN SEQUENCE"/>
    <property type="match status" value="1"/>
</dbReference>
<dbReference type="GeneID" id="25263255"/>
<dbReference type="InParanoid" id="A0A066VY89"/>
<dbReference type="OMA" id="TMAIWQL"/>
<keyword evidence="1" id="KW-1133">Transmembrane helix</keyword>
<evidence type="ECO:0000259" key="2">
    <source>
        <dbReference type="Pfam" id="PF24803"/>
    </source>
</evidence>
<dbReference type="OrthoDB" id="2937326at2759"/>
<dbReference type="PANTHER" id="PTHR37019:SF2">
    <property type="entry name" value="EXPERA DOMAIN-CONTAINING PROTEIN"/>
    <property type="match status" value="1"/>
</dbReference>
<dbReference type="Proteomes" id="UP000027361">
    <property type="component" value="Unassembled WGS sequence"/>
</dbReference>
<gene>
    <name evidence="3" type="ORF">K437DRAFT_247305</name>
</gene>